<proteinExistence type="predicted"/>
<protein>
    <submittedName>
        <fullName evidence="2">Peptidase M12A domain-containing protein</fullName>
    </submittedName>
</protein>
<reference evidence="2" key="1">
    <citation type="submission" date="2017-02" db="UniProtKB">
        <authorList>
            <consortium name="WormBaseParasite"/>
        </authorList>
    </citation>
    <scope>IDENTIFICATION</scope>
</reference>
<dbReference type="Proteomes" id="UP000038045">
    <property type="component" value="Unplaced"/>
</dbReference>
<organism evidence="1 2">
    <name type="scientific">Parastrongyloides trichosuri</name>
    <name type="common">Possum-specific nematode worm</name>
    <dbReference type="NCBI Taxonomy" id="131310"/>
    <lineage>
        <taxon>Eukaryota</taxon>
        <taxon>Metazoa</taxon>
        <taxon>Ecdysozoa</taxon>
        <taxon>Nematoda</taxon>
        <taxon>Chromadorea</taxon>
        <taxon>Rhabditida</taxon>
        <taxon>Tylenchina</taxon>
        <taxon>Panagrolaimomorpha</taxon>
        <taxon>Strongyloidoidea</taxon>
        <taxon>Strongyloididae</taxon>
        <taxon>Parastrongyloides</taxon>
    </lineage>
</organism>
<dbReference type="AlphaFoldDB" id="A0A0N5A0S8"/>
<evidence type="ECO:0000313" key="1">
    <source>
        <dbReference type="Proteomes" id="UP000038045"/>
    </source>
</evidence>
<sequence>MGQKLMATFNDYKLLNYYYCNHTCTVKKTDCEYDGYQDPHDCSKCRCPSGFVGNKCENLAPSYGYCGPWTYDAKSFPQTMGIWGLSNCYFRIISQNFNKIKLIIKELFIHGYDHYSYDKCIEGKGLDIKYRESKGPMGICFCVSPSYVPIIIDSESHVVVIHYVGTYGMHQVEIEYQELL</sequence>
<evidence type="ECO:0000313" key="2">
    <source>
        <dbReference type="WBParaSite" id="PTRK_0001508500.1"/>
    </source>
</evidence>
<keyword evidence="1" id="KW-1185">Reference proteome</keyword>
<name>A0A0N5A0S8_PARTI</name>
<accession>A0A0N5A0S8</accession>
<dbReference type="WBParaSite" id="PTRK_0001508500.1">
    <property type="protein sequence ID" value="PTRK_0001508500.1"/>
    <property type="gene ID" value="PTRK_0001508500"/>
</dbReference>